<protein>
    <recommendedName>
        <fullName evidence="7 8">Multifunctional fusion protein</fullName>
    </recommendedName>
    <domain>
        <recommendedName>
            <fullName evidence="8">Peptide methionine sulfoxide reductase MsrA</fullName>
            <shortName evidence="8">Protein-methionine-S-oxide reductase</shortName>
            <ecNumber evidence="8">1.8.4.11</ecNumber>
        </recommendedName>
        <alternativeName>
            <fullName evidence="8">Peptide-methionine (S)-S-oxide reductase</fullName>
            <shortName evidence="8">Peptide Met(O) reductase</shortName>
        </alternativeName>
    </domain>
    <domain>
        <recommendedName>
            <fullName evidence="7">Peptide methionine sulfoxide reductase MsrB</fullName>
            <ecNumber evidence="7">1.8.4.12</ecNumber>
        </recommendedName>
        <alternativeName>
            <fullName evidence="7">Peptide-methionine (R)-S-oxide reductase</fullName>
        </alternativeName>
    </domain>
</protein>
<evidence type="ECO:0000256" key="1">
    <source>
        <dbReference type="ARBA" id="ARBA00005591"/>
    </source>
</evidence>
<evidence type="ECO:0000313" key="10">
    <source>
        <dbReference type="EMBL" id="CAH1197571.1"/>
    </source>
</evidence>
<dbReference type="InterPro" id="IPR036509">
    <property type="entry name" value="Met_Sox_Rdtase_MsrA_sf"/>
</dbReference>
<dbReference type="EC" id="1.8.4.11" evidence="8"/>
<dbReference type="Pfam" id="PF01641">
    <property type="entry name" value="SelR"/>
    <property type="match status" value="1"/>
</dbReference>
<comment type="caution">
    <text evidence="7">Lacks conserved residue(s) required for the propagation of feature annotation.</text>
</comment>
<dbReference type="PANTHER" id="PTHR43774">
    <property type="entry name" value="PEPTIDE METHIONINE SULFOXIDE REDUCTASE"/>
    <property type="match status" value="1"/>
</dbReference>
<feature type="domain" description="MsrB" evidence="9">
    <location>
        <begin position="192"/>
        <end position="314"/>
    </location>
</feature>
<dbReference type="HAMAP" id="MF_01401">
    <property type="entry name" value="MsrA"/>
    <property type="match status" value="1"/>
</dbReference>
<evidence type="ECO:0000256" key="3">
    <source>
        <dbReference type="ARBA" id="ARBA00023268"/>
    </source>
</evidence>
<dbReference type="InterPro" id="IPR011057">
    <property type="entry name" value="Mss4-like_sf"/>
</dbReference>
<evidence type="ECO:0000313" key="11">
    <source>
        <dbReference type="Proteomes" id="UP000838686"/>
    </source>
</evidence>
<dbReference type="NCBIfam" id="TIGR00357">
    <property type="entry name" value="peptide-methionine (R)-S-oxide reductase MsrB"/>
    <property type="match status" value="1"/>
</dbReference>
<comment type="similarity">
    <text evidence="7">Belongs to the MsrB Met sulfoxide reductase family.</text>
</comment>
<dbReference type="Proteomes" id="UP000838686">
    <property type="component" value="Unassembled WGS sequence"/>
</dbReference>
<gene>
    <name evidence="10" type="primary">msrAB</name>
    <name evidence="8" type="synonym">msrA</name>
    <name evidence="7" type="synonym">msrB</name>
    <name evidence="10" type="ORF">PAECIP111893_00825</name>
</gene>
<accession>A0ABN8G306</accession>
<feature type="active site" evidence="8">
    <location>
        <position position="26"/>
    </location>
</feature>
<feature type="active site" description="Nucleophile" evidence="7">
    <location>
        <position position="303"/>
    </location>
</feature>
<evidence type="ECO:0000256" key="2">
    <source>
        <dbReference type="ARBA" id="ARBA00023002"/>
    </source>
</evidence>
<keyword evidence="3" id="KW-0511">Multifunctional enzyme</keyword>
<dbReference type="EC" id="1.8.4.12" evidence="7"/>
<evidence type="ECO:0000259" key="9">
    <source>
        <dbReference type="PROSITE" id="PS51790"/>
    </source>
</evidence>
<dbReference type="EMBL" id="CAKMMF010000004">
    <property type="protein sequence ID" value="CAH1197571.1"/>
    <property type="molecule type" value="Genomic_DNA"/>
</dbReference>
<comment type="catalytic activity">
    <reaction evidence="6 8">
        <text>[thioredoxin]-disulfide + L-methionine + H2O = L-methionine (S)-S-oxide + [thioredoxin]-dithiol</text>
        <dbReference type="Rhea" id="RHEA:19993"/>
        <dbReference type="Rhea" id="RHEA-COMP:10698"/>
        <dbReference type="Rhea" id="RHEA-COMP:10700"/>
        <dbReference type="ChEBI" id="CHEBI:15377"/>
        <dbReference type="ChEBI" id="CHEBI:29950"/>
        <dbReference type="ChEBI" id="CHEBI:50058"/>
        <dbReference type="ChEBI" id="CHEBI:57844"/>
        <dbReference type="ChEBI" id="CHEBI:58772"/>
        <dbReference type="EC" id="1.8.4.11"/>
    </reaction>
</comment>
<dbReference type="PROSITE" id="PS51790">
    <property type="entry name" value="MSRB"/>
    <property type="match status" value="1"/>
</dbReference>
<reference evidence="10" key="1">
    <citation type="submission" date="2022-01" db="EMBL/GenBank/DDBJ databases">
        <authorList>
            <person name="Criscuolo A."/>
        </authorList>
    </citation>
    <scope>NUCLEOTIDE SEQUENCE</scope>
    <source>
        <strain evidence="10">CIP111893</strain>
    </source>
</reference>
<dbReference type="Gene3D" id="2.170.150.20">
    <property type="entry name" value="Peptide methionine sulfoxide reductase"/>
    <property type="match status" value="1"/>
</dbReference>
<dbReference type="Gene3D" id="3.30.1060.10">
    <property type="entry name" value="Peptide methionine sulphoxide reductase MsrA"/>
    <property type="match status" value="1"/>
</dbReference>
<keyword evidence="2 7" id="KW-0560">Oxidoreductase</keyword>
<dbReference type="PANTHER" id="PTHR43774:SF1">
    <property type="entry name" value="PEPTIDE METHIONINE SULFOXIDE REDUCTASE MSRA 2"/>
    <property type="match status" value="1"/>
</dbReference>
<dbReference type="InterPro" id="IPR002569">
    <property type="entry name" value="Met_Sox_Rdtase_MsrA_dom"/>
</dbReference>
<dbReference type="HAMAP" id="MF_01400">
    <property type="entry name" value="MsrB"/>
    <property type="match status" value="1"/>
</dbReference>
<evidence type="ECO:0000256" key="8">
    <source>
        <dbReference type="HAMAP-Rule" id="MF_01401"/>
    </source>
</evidence>
<dbReference type="NCBIfam" id="TIGR00401">
    <property type="entry name" value="msrA"/>
    <property type="match status" value="1"/>
</dbReference>
<comment type="catalytic activity">
    <reaction evidence="5 7">
        <text>L-methionyl-[protein] + [thioredoxin]-disulfide + H2O = L-methionyl-(R)-S-oxide-[protein] + [thioredoxin]-dithiol</text>
        <dbReference type="Rhea" id="RHEA:24164"/>
        <dbReference type="Rhea" id="RHEA-COMP:10698"/>
        <dbReference type="Rhea" id="RHEA-COMP:10700"/>
        <dbReference type="Rhea" id="RHEA-COMP:12313"/>
        <dbReference type="Rhea" id="RHEA-COMP:12314"/>
        <dbReference type="ChEBI" id="CHEBI:15377"/>
        <dbReference type="ChEBI" id="CHEBI:16044"/>
        <dbReference type="ChEBI" id="CHEBI:29950"/>
        <dbReference type="ChEBI" id="CHEBI:45764"/>
        <dbReference type="ChEBI" id="CHEBI:50058"/>
        <dbReference type="EC" id="1.8.4.12"/>
    </reaction>
</comment>
<dbReference type="SUPFAM" id="SSF51316">
    <property type="entry name" value="Mss4-like"/>
    <property type="match status" value="1"/>
</dbReference>
<keyword evidence="11" id="KW-1185">Reference proteome</keyword>
<dbReference type="SUPFAM" id="SSF55068">
    <property type="entry name" value="Peptide methionine sulfoxide reductase"/>
    <property type="match status" value="1"/>
</dbReference>
<name>A0ABN8G306_9BACL</name>
<proteinExistence type="inferred from homology"/>
<sequence length="330" mass="37579">MMTEKQPVEQDENVGQAEQATFAGGCFWCMVTPFEELPGIISVVSGYIGGHTANPTYEEVCSNATGHTEAVQITFDPEKFPYEKLLDIYWRQIDPTDEGGQFHDRGSSYRTAIFTYTKEQQRKAEASKAELQQSGRFAHPVVTPIIPATTFYDAEEYHQNYHKTHPLRYKMYRKGSGRDAFIAKHWNTEKDRNLLRSKLTSIQFEVTQNNGTEPPFHNEYWNNHEEGLYVDIVSGEPLFSSRNKFDSGCGWPSFTKPLEQGIVAEVEDYSHNMFRTEVRSRLGNSHLGHVFPDGPQPGGLRYCINSASLRFVPKSELKQAGYGEYASLFE</sequence>
<evidence type="ECO:0000256" key="4">
    <source>
        <dbReference type="ARBA" id="ARBA00047806"/>
    </source>
</evidence>
<evidence type="ECO:0000256" key="5">
    <source>
        <dbReference type="ARBA" id="ARBA00048488"/>
    </source>
</evidence>
<comment type="function">
    <text evidence="8">Has an important function as a repair enzyme for proteins that have been inactivated by oxidation. Catalyzes the reversible oxidation-reduction of methionine sulfoxide in proteins to methionine.</text>
</comment>
<evidence type="ECO:0000256" key="7">
    <source>
        <dbReference type="HAMAP-Rule" id="MF_01400"/>
    </source>
</evidence>
<organism evidence="10 11">
    <name type="scientific">Paenibacillus plantiphilus</name>
    <dbReference type="NCBI Taxonomy" id="2905650"/>
    <lineage>
        <taxon>Bacteria</taxon>
        <taxon>Bacillati</taxon>
        <taxon>Bacillota</taxon>
        <taxon>Bacilli</taxon>
        <taxon>Bacillales</taxon>
        <taxon>Paenibacillaceae</taxon>
        <taxon>Paenibacillus</taxon>
    </lineage>
</organism>
<comment type="caution">
    <text evidence="10">The sequence shown here is derived from an EMBL/GenBank/DDBJ whole genome shotgun (WGS) entry which is preliminary data.</text>
</comment>
<dbReference type="InterPro" id="IPR002579">
    <property type="entry name" value="Met_Sox_Rdtase_MsrB_dom"/>
</dbReference>
<evidence type="ECO:0000256" key="6">
    <source>
        <dbReference type="ARBA" id="ARBA00048782"/>
    </source>
</evidence>
<comment type="similarity">
    <text evidence="1 8">Belongs to the MsrA Met sulfoxide reductase family.</text>
</comment>
<dbReference type="Pfam" id="PF01625">
    <property type="entry name" value="PMSR"/>
    <property type="match status" value="1"/>
</dbReference>
<comment type="catalytic activity">
    <reaction evidence="4 8">
        <text>L-methionyl-[protein] + [thioredoxin]-disulfide + H2O = L-methionyl-(S)-S-oxide-[protein] + [thioredoxin]-dithiol</text>
        <dbReference type="Rhea" id="RHEA:14217"/>
        <dbReference type="Rhea" id="RHEA-COMP:10698"/>
        <dbReference type="Rhea" id="RHEA-COMP:10700"/>
        <dbReference type="Rhea" id="RHEA-COMP:12313"/>
        <dbReference type="Rhea" id="RHEA-COMP:12315"/>
        <dbReference type="ChEBI" id="CHEBI:15377"/>
        <dbReference type="ChEBI" id="CHEBI:16044"/>
        <dbReference type="ChEBI" id="CHEBI:29950"/>
        <dbReference type="ChEBI" id="CHEBI:44120"/>
        <dbReference type="ChEBI" id="CHEBI:50058"/>
        <dbReference type="EC" id="1.8.4.11"/>
    </reaction>
</comment>